<feature type="compositionally biased region" description="Acidic residues" evidence="1">
    <location>
        <begin position="97"/>
        <end position="113"/>
    </location>
</feature>
<feature type="compositionally biased region" description="Basic and acidic residues" evidence="1">
    <location>
        <begin position="67"/>
        <end position="77"/>
    </location>
</feature>
<reference evidence="2" key="1">
    <citation type="submission" date="2021-06" db="EMBL/GenBank/DDBJ databases">
        <authorList>
            <person name="Kallberg Y."/>
            <person name="Tangrot J."/>
            <person name="Rosling A."/>
        </authorList>
    </citation>
    <scope>NUCLEOTIDE SEQUENCE</scope>
    <source>
        <strain evidence="2">CL551</strain>
    </source>
</reference>
<evidence type="ECO:0000313" key="3">
    <source>
        <dbReference type="Proteomes" id="UP000789342"/>
    </source>
</evidence>
<feature type="compositionally biased region" description="Basic and acidic residues" evidence="1">
    <location>
        <begin position="35"/>
        <end position="50"/>
    </location>
</feature>
<gene>
    <name evidence="2" type="ORF">AMORRO_LOCUS11964</name>
</gene>
<name>A0A9N9HNJ3_9GLOM</name>
<dbReference type="Proteomes" id="UP000789342">
    <property type="component" value="Unassembled WGS sequence"/>
</dbReference>
<feature type="region of interest" description="Disordered" evidence="1">
    <location>
        <begin position="1"/>
        <end position="177"/>
    </location>
</feature>
<feature type="non-terminal residue" evidence="2">
    <location>
        <position position="391"/>
    </location>
</feature>
<evidence type="ECO:0000256" key="1">
    <source>
        <dbReference type="SAM" id="MobiDB-lite"/>
    </source>
</evidence>
<feature type="region of interest" description="Disordered" evidence="1">
    <location>
        <begin position="215"/>
        <end position="391"/>
    </location>
</feature>
<sequence length="391" mass="43788">VRGLGTKSNKPAVLAEGSASEPETPSGKDLGCGDSGRDHNAGNCPREDKFPQGSAGTKRTQLDEDGELGRSSRDSNHGKRHNKGMGCDLRKKREPPEETADEYPSEILEEYFNEETTAGPPDVTPKLTYDEALTSNSVVTEKKEDDDTTGEPMDATRRPHCDETATEQGSTTDQLEKTMTDYPMEILEEYFNMPTESMDKTLALTCDQAVNESIGIMTKRDDDARNRKSATNPKERQEYKEPQYPFRNDEHLDDEESNTLLNLPDNPYNGRERPTSTDDRDQGGGHDIARNDTEPGRTNGRRDELDKMNRREDHPTSGEMKPRTDGRWRRKMKEAITTNPTTLPGETQRPHGTKRSSDEKERRSNVINSLSQIASRPTAIQPGAKRGKNGY</sequence>
<keyword evidence="3" id="KW-1185">Reference proteome</keyword>
<evidence type="ECO:0000313" key="2">
    <source>
        <dbReference type="EMBL" id="CAG8698154.1"/>
    </source>
</evidence>
<feature type="compositionally biased region" description="Basic and acidic residues" evidence="1">
    <location>
        <begin position="154"/>
        <end position="163"/>
    </location>
</feature>
<protein>
    <submittedName>
        <fullName evidence="2">13463_t:CDS:1</fullName>
    </submittedName>
</protein>
<feature type="compositionally biased region" description="Basic and acidic residues" evidence="1">
    <location>
        <begin position="270"/>
        <end position="327"/>
    </location>
</feature>
<dbReference type="AlphaFoldDB" id="A0A9N9HNJ3"/>
<feature type="compositionally biased region" description="Basic and acidic residues" evidence="1">
    <location>
        <begin position="355"/>
        <end position="364"/>
    </location>
</feature>
<feature type="compositionally biased region" description="Polar residues" evidence="1">
    <location>
        <begin position="336"/>
        <end position="345"/>
    </location>
</feature>
<dbReference type="EMBL" id="CAJVPV010016439">
    <property type="protein sequence ID" value="CAG8698154.1"/>
    <property type="molecule type" value="Genomic_DNA"/>
</dbReference>
<organism evidence="2 3">
    <name type="scientific">Acaulospora morrowiae</name>
    <dbReference type="NCBI Taxonomy" id="94023"/>
    <lineage>
        <taxon>Eukaryota</taxon>
        <taxon>Fungi</taxon>
        <taxon>Fungi incertae sedis</taxon>
        <taxon>Mucoromycota</taxon>
        <taxon>Glomeromycotina</taxon>
        <taxon>Glomeromycetes</taxon>
        <taxon>Diversisporales</taxon>
        <taxon>Acaulosporaceae</taxon>
        <taxon>Acaulospora</taxon>
    </lineage>
</organism>
<proteinExistence type="predicted"/>
<feature type="compositionally biased region" description="Polar residues" evidence="1">
    <location>
        <begin position="365"/>
        <end position="375"/>
    </location>
</feature>
<accession>A0A9N9HNJ3</accession>
<comment type="caution">
    <text evidence="2">The sequence shown here is derived from an EMBL/GenBank/DDBJ whole genome shotgun (WGS) entry which is preliminary data.</text>
</comment>